<dbReference type="Gene3D" id="3.30.300.30">
    <property type="match status" value="1"/>
</dbReference>
<sequence>MNINWQSEQSYLFLNPRTLSYLNIDFPKVINKFNLQSHILLATSGSTAINPADIKLVALKKSAILISSESVNKHLNCNANDVILNPLPHFHIGGLSTFSRSYLSGAKLINLYSENMKWNPFHFKKEIELNKVTITSLVPTQVFDLVQNNCLCPASLKAVVVGGGSLSYTLYEKAKFLGWPLLPSYGMTECCSQVATAERGFLWNYNSLPELKILDHIYIRTMENGKICISGDSLLTGYIFLENGEFTFFDCKNNFPEDSFDEQKYILTSDVGNINNSYLQIIGRSDDVVKISGESVSLNRLDNILTDVKSDLSLCEDMAIISKSDFRLENKICLVLNNKSKNNENFKNRVLSEFNKRCFPFEKIKEVYYVDHIPRTNLGKLKRTQLLSNINFICNS</sequence>
<protein>
    <recommendedName>
        <fullName evidence="1">AMP-dependent synthetase/ligase domain-containing protein</fullName>
    </recommendedName>
</protein>
<name>A0A1L4D3Y4_9BACT</name>
<dbReference type="OrthoDB" id="5289012at2"/>
<dbReference type="Proteomes" id="UP000184731">
    <property type="component" value="Chromosome"/>
</dbReference>
<dbReference type="AlphaFoldDB" id="A0A1L4D3Y4"/>
<organism evidence="2 3">
    <name type="scientific">Silvanigrella aquatica</name>
    <dbReference type="NCBI Taxonomy" id="1915309"/>
    <lineage>
        <taxon>Bacteria</taxon>
        <taxon>Pseudomonadati</taxon>
        <taxon>Bdellovibrionota</taxon>
        <taxon>Oligoflexia</taxon>
        <taxon>Silvanigrellales</taxon>
        <taxon>Silvanigrellaceae</taxon>
        <taxon>Silvanigrella</taxon>
    </lineage>
</organism>
<dbReference type="InterPro" id="IPR042099">
    <property type="entry name" value="ANL_N_sf"/>
</dbReference>
<dbReference type="PANTHER" id="PTHR43201:SF32">
    <property type="entry name" value="2-SUCCINYLBENZOATE--COA LIGASE, CHLOROPLASTIC_PEROXISOMAL"/>
    <property type="match status" value="1"/>
</dbReference>
<reference evidence="2 3" key="1">
    <citation type="submission" date="2016-10" db="EMBL/GenBank/DDBJ databases">
        <title>Silvanigrella aquatica sp. nov., isolated from a freshwater lake located in the Black Forest, Germany, description of Silvanigrellaceae fam. nov., Silvanigrellales ord. nov., reclassification of the order Bdellovibrionales in the class Oligoflexia, reclassification of the families Bacteriovoracaceae and Halobacteriovoraceae in the new order Bacteriovoracales ord. nov., and reclassification of the family Pseudobacteriovoracaceae in the order Oligoflexiales.</title>
        <authorList>
            <person name="Hahn M.W."/>
            <person name="Schmidt J."/>
            <person name="Koll U."/>
            <person name="Rohde M."/>
            <person name="Verbag S."/>
            <person name="Pitt A."/>
            <person name="Nakai R."/>
            <person name="Naganuma T."/>
            <person name="Lang E."/>
        </authorList>
    </citation>
    <scope>NUCLEOTIDE SEQUENCE [LARGE SCALE GENOMIC DNA]</scope>
    <source>
        <strain evidence="2 3">MWH-Nonnen-W8red</strain>
    </source>
</reference>
<proteinExistence type="predicted"/>
<dbReference type="GO" id="GO:0031956">
    <property type="term" value="F:medium-chain fatty acid-CoA ligase activity"/>
    <property type="evidence" value="ECO:0007669"/>
    <property type="project" value="TreeGrafter"/>
</dbReference>
<dbReference type="EMBL" id="CP017834">
    <property type="protein sequence ID" value="APJ04926.1"/>
    <property type="molecule type" value="Genomic_DNA"/>
</dbReference>
<dbReference type="GO" id="GO:0006631">
    <property type="term" value="P:fatty acid metabolic process"/>
    <property type="evidence" value="ECO:0007669"/>
    <property type="project" value="TreeGrafter"/>
</dbReference>
<feature type="domain" description="AMP-dependent synthetase/ligase" evidence="1">
    <location>
        <begin position="43"/>
        <end position="238"/>
    </location>
</feature>
<evidence type="ECO:0000313" key="3">
    <source>
        <dbReference type="Proteomes" id="UP000184731"/>
    </source>
</evidence>
<dbReference type="STRING" id="1915309.AXG55_13890"/>
<keyword evidence="3" id="KW-1185">Reference proteome</keyword>
<dbReference type="SUPFAM" id="SSF56801">
    <property type="entry name" value="Acetyl-CoA synthetase-like"/>
    <property type="match status" value="1"/>
</dbReference>
<dbReference type="Pfam" id="PF00501">
    <property type="entry name" value="AMP-binding"/>
    <property type="match status" value="1"/>
</dbReference>
<evidence type="ECO:0000313" key="2">
    <source>
        <dbReference type="EMBL" id="APJ04926.1"/>
    </source>
</evidence>
<evidence type="ECO:0000259" key="1">
    <source>
        <dbReference type="Pfam" id="PF00501"/>
    </source>
</evidence>
<gene>
    <name evidence="2" type="ORF">AXG55_13890</name>
</gene>
<dbReference type="Gene3D" id="3.40.50.12780">
    <property type="entry name" value="N-terminal domain of ligase-like"/>
    <property type="match status" value="1"/>
</dbReference>
<accession>A0A1L4D3Y4</accession>
<dbReference type="RefSeq" id="WP_148698685.1">
    <property type="nucleotide sequence ID" value="NZ_CP017834.1"/>
</dbReference>
<dbReference type="InterPro" id="IPR045851">
    <property type="entry name" value="AMP-bd_C_sf"/>
</dbReference>
<dbReference type="InterPro" id="IPR000873">
    <property type="entry name" value="AMP-dep_synth/lig_dom"/>
</dbReference>
<dbReference type="PANTHER" id="PTHR43201">
    <property type="entry name" value="ACYL-COA SYNTHETASE"/>
    <property type="match status" value="1"/>
</dbReference>
<dbReference type="KEGG" id="saqi:AXG55_13890"/>